<dbReference type="SUPFAM" id="SSF55811">
    <property type="entry name" value="Nudix"/>
    <property type="match status" value="1"/>
</dbReference>
<dbReference type="Gene3D" id="3.90.79.10">
    <property type="entry name" value="Nucleoside Triphosphate Pyrophosphohydrolase"/>
    <property type="match status" value="1"/>
</dbReference>
<protein>
    <submittedName>
        <fullName evidence="1">NUDIX hydrolase</fullName>
    </submittedName>
</protein>
<dbReference type="PANTHER" id="PTHR10885">
    <property type="entry name" value="ISOPENTENYL-DIPHOSPHATE DELTA-ISOMERASE"/>
    <property type="match status" value="1"/>
</dbReference>
<gene>
    <name evidence="1" type="ORF">QWT69_00085</name>
</gene>
<reference evidence="1 2" key="1">
    <citation type="submission" date="2023-06" db="EMBL/GenBank/DDBJ databases">
        <title>Sporosarcina sp. nov., isolated from Korean tranditional fermented seafood 'Jeotgal'.</title>
        <authorList>
            <person name="Yang A.I."/>
            <person name="Shin N.-R."/>
        </authorList>
    </citation>
    <scope>NUCLEOTIDE SEQUENCE [LARGE SCALE GENOMIC DNA]</scope>
    <source>
        <strain evidence="1 2">T2O-4</strain>
    </source>
</reference>
<accession>A0ABZ0L4R3</accession>
<dbReference type="CDD" id="cd04692">
    <property type="entry name" value="NUDIX_Hydrolase"/>
    <property type="match status" value="1"/>
</dbReference>
<dbReference type="InterPro" id="IPR015797">
    <property type="entry name" value="NUDIX_hydrolase-like_dom_sf"/>
</dbReference>
<dbReference type="Proteomes" id="UP001303902">
    <property type="component" value="Chromosome"/>
</dbReference>
<name>A0ABZ0L4R3_9BACL</name>
<dbReference type="PANTHER" id="PTHR10885:SF0">
    <property type="entry name" value="ISOPENTENYL-DIPHOSPHATE DELTA-ISOMERASE"/>
    <property type="match status" value="1"/>
</dbReference>
<evidence type="ECO:0000313" key="1">
    <source>
        <dbReference type="EMBL" id="WOV87579.1"/>
    </source>
</evidence>
<keyword evidence="2" id="KW-1185">Reference proteome</keyword>
<dbReference type="RefSeq" id="WP_317967831.1">
    <property type="nucleotide sequence ID" value="NZ_CP129118.1"/>
</dbReference>
<evidence type="ECO:0000313" key="2">
    <source>
        <dbReference type="Proteomes" id="UP001303902"/>
    </source>
</evidence>
<keyword evidence="1" id="KW-0378">Hydrolase</keyword>
<dbReference type="GO" id="GO:0016787">
    <property type="term" value="F:hydrolase activity"/>
    <property type="evidence" value="ECO:0007669"/>
    <property type="project" value="UniProtKB-KW"/>
</dbReference>
<dbReference type="EMBL" id="CP129118">
    <property type="protein sequence ID" value="WOV87579.1"/>
    <property type="molecule type" value="Genomic_DNA"/>
</dbReference>
<sequence>MTERLKVFDENYRHIGEELRDIIHEKGLWHETFHCWLIDEENVYIQKRSFAKKDFPGLYDITAAVHLLAAENVMDGIREVEEELGILVDPAKLMKAGVVRDVSRLPGFIDKEFTNIFLYQSTFSPTDFSLQGEEVEGIYAVGMNNLISLFRNDCKSITCTNFITGSSSEATITDFVPHETEYFNKIAEMLERVDQ</sequence>
<proteinExistence type="predicted"/>
<organism evidence="1 2">
    <name type="scientific">Sporosarcina oncorhynchi</name>
    <dbReference type="NCBI Taxonomy" id="3056444"/>
    <lineage>
        <taxon>Bacteria</taxon>
        <taxon>Bacillati</taxon>
        <taxon>Bacillota</taxon>
        <taxon>Bacilli</taxon>
        <taxon>Bacillales</taxon>
        <taxon>Caryophanaceae</taxon>
        <taxon>Sporosarcina</taxon>
    </lineage>
</organism>